<sequence>MAYSTQSKKTGETYHLHSKEVTLRGGRQQRIYYFAREEKDNACDLPAGYEVMENSRTGLPMLKKEK</sequence>
<dbReference type="EMBL" id="MEZV01000052">
    <property type="protein sequence ID" value="OGD65774.1"/>
    <property type="molecule type" value="Genomic_DNA"/>
</dbReference>
<proteinExistence type="predicted"/>
<protein>
    <submittedName>
        <fullName evidence="1">Uncharacterized protein</fullName>
    </submittedName>
</protein>
<reference evidence="1 2" key="1">
    <citation type="journal article" date="2016" name="Nat. Commun.">
        <title>Thousands of microbial genomes shed light on interconnected biogeochemical processes in an aquifer system.</title>
        <authorList>
            <person name="Anantharaman K."/>
            <person name="Brown C.T."/>
            <person name="Hug L.A."/>
            <person name="Sharon I."/>
            <person name="Castelle C.J."/>
            <person name="Probst A.J."/>
            <person name="Thomas B.C."/>
            <person name="Singh A."/>
            <person name="Wilkins M.J."/>
            <person name="Karaoz U."/>
            <person name="Brodie E.L."/>
            <person name="Williams K.H."/>
            <person name="Hubbard S.S."/>
            <person name="Banfield J.F."/>
        </authorList>
    </citation>
    <scope>NUCLEOTIDE SEQUENCE [LARGE SCALE GENOMIC DNA]</scope>
</reference>
<evidence type="ECO:0000313" key="2">
    <source>
        <dbReference type="Proteomes" id="UP000176451"/>
    </source>
</evidence>
<comment type="caution">
    <text evidence="1">The sequence shown here is derived from an EMBL/GenBank/DDBJ whole genome shotgun (WGS) entry which is preliminary data.</text>
</comment>
<evidence type="ECO:0000313" key="1">
    <source>
        <dbReference type="EMBL" id="OGD65774.1"/>
    </source>
</evidence>
<dbReference type="Proteomes" id="UP000176451">
    <property type="component" value="Unassembled WGS sequence"/>
</dbReference>
<name>A0A1F5EEY5_9BACT</name>
<gene>
    <name evidence="1" type="ORF">A3F08_01685</name>
</gene>
<organism evidence="1 2">
    <name type="scientific">Candidatus Berkelbacteria bacterium RIFCSPHIGHO2_12_FULL_36_9</name>
    <dbReference type="NCBI Taxonomy" id="1797469"/>
    <lineage>
        <taxon>Bacteria</taxon>
        <taxon>Candidatus Berkelbacteria</taxon>
    </lineage>
</organism>
<dbReference type="AlphaFoldDB" id="A0A1F5EEY5"/>
<accession>A0A1F5EEY5</accession>